<feature type="domain" description="JmjC" evidence="2">
    <location>
        <begin position="204"/>
        <end position="370"/>
    </location>
</feature>
<dbReference type="RefSeq" id="XP_001944412.2">
    <property type="nucleotide sequence ID" value="XM_001944377.2"/>
</dbReference>
<dbReference type="Pfam" id="PF02373">
    <property type="entry name" value="JmjC"/>
    <property type="match status" value="1"/>
</dbReference>
<evidence type="ECO:0000313" key="4">
    <source>
        <dbReference type="Proteomes" id="UP000007819"/>
    </source>
</evidence>
<evidence type="ECO:0000259" key="1">
    <source>
        <dbReference type="PROSITE" id="PS51183"/>
    </source>
</evidence>
<dbReference type="PROSITE" id="PS51183">
    <property type="entry name" value="JMJN"/>
    <property type="match status" value="1"/>
</dbReference>
<dbReference type="AlphaFoldDB" id="A0A8R2A572"/>
<keyword evidence="4" id="KW-1185">Reference proteome</keyword>
<dbReference type="PROSITE" id="PS51184">
    <property type="entry name" value="JMJC"/>
    <property type="match status" value="1"/>
</dbReference>
<dbReference type="InterPro" id="IPR003349">
    <property type="entry name" value="JmjN"/>
</dbReference>
<dbReference type="Pfam" id="PF02375">
    <property type="entry name" value="JmjN"/>
    <property type="match status" value="1"/>
</dbReference>
<dbReference type="GO" id="GO:0005634">
    <property type="term" value="C:nucleus"/>
    <property type="evidence" value="ECO:0007669"/>
    <property type="project" value="TreeGrafter"/>
</dbReference>
<accession>A0A8R2A572</accession>
<dbReference type="OrthoDB" id="9547406at2759"/>
<dbReference type="GO" id="GO:0051864">
    <property type="term" value="F:histone H3K36 demethylase activity"/>
    <property type="evidence" value="ECO:0007669"/>
    <property type="project" value="TreeGrafter"/>
</dbReference>
<dbReference type="Gene3D" id="2.60.120.650">
    <property type="entry name" value="Cupin"/>
    <property type="match status" value="1"/>
</dbReference>
<dbReference type="SMART" id="SM00558">
    <property type="entry name" value="JmjC"/>
    <property type="match status" value="1"/>
</dbReference>
<dbReference type="GO" id="GO:0010468">
    <property type="term" value="P:regulation of gene expression"/>
    <property type="evidence" value="ECO:0007669"/>
    <property type="project" value="TreeGrafter"/>
</dbReference>
<dbReference type="EnsemblMetazoa" id="XM_001944377.2">
    <property type="protein sequence ID" value="XP_001944412.2"/>
    <property type="gene ID" value="LOC100168352"/>
</dbReference>
<organism evidence="3 4">
    <name type="scientific">Acyrthosiphon pisum</name>
    <name type="common">Pea aphid</name>
    <dbReference type="NCBI Taxonomy" id="7029"/>
    <lineage>
        <taxon>Eukaryota</taxon>
        <taxon>Metazoa</taxon>
        <taxon>Ecdysozoa</taxon>
        <taxon>Arthropoda</taxon>
        <taxon>Hexapoda</taxon>
        <taxon>Insecta</taxon>
        <taxon>Pterygota</taxon>
        <taxon>Neoptera</taxon>
        <taxon>Paraneoptera</taxon>
        <taxon>Hemiptera</taxon>
        <taxon>Sternorrhyncha</taxon>
        <taxon>Aphidomorpha</taxon>
        <taxon>Aphidoidea</taxon>
        <taxon>Aphididae</taxon>
        <taxon>Macrosiphini</taxon>
        <taxon>Acyrthosiphon</taxon>
    </lineage>
</organism>
<dbReference type="PANTHER" id="PTHR10694:SF129">
    <property type="entry name" value="LYSINE-SPECIFIC DEMETHYLASE 4B-RELATED"/>
    <property type="match status" value="1"/>
</dbReference>
<proteinExistence type="predicted"/>
<dbReference type="SUPFAM" id="SSF51197">
    <property type="entry name" value="Clavaminate synthase-like"/>
    <property type="match status" value="1"/>
</dbReference>
<dbReference type="SMART" id="SM00545">
    <property type="entry name" value="JmjN"/>
    <property type="match status" value="1"/>
</dbReference>
<reference evidence="4" key="1">
    <citation type="submission" date="2010-06" db="EMBL/GenBank/DDBJ databases">
        <authorList>
            <person name="Jiang H."/>
            <person name="Abraham K."/>
            <person name="Ali S."/>
            <person name="Alsbrooks S.L."/>
            <person name="Anim B.N."/>
            <person name="Anosike U.S."/>
            <person name="Attaway T."/>
            <person name="Bandaranaike D.P."/>
            <person name="Battles P.K."/>
            <person name="Bell S.N."/>
            <person name="Bell A.V."/>
            <person name="Beltran B."/>
            <person name="Bickham C."/>
            <person name="Bustamante Y."/>
            <person name="Caleb T."/>
            <person name="Canada A."/>
            <person name="Cardenas V."/>
            <person name="Carter K."/>
            <person name="Chacko J."/>
            <person name="Chandrabose M.N."/>
            <person name="Chavez D."/>
            <person name="Chavez A."/>
            <person name="Chen L."/>
            <person name="Chu H.-S."/>
            <person name="Claassen K.J."/>
            <person name="Cockrell R."/>
            <person name="Collins M."/>
            <person name="Cooper J.A."/>
            <person name="Cree A."/>
            <person name="Curry S.M."/>
            <person name="Da Y."/>
            <person name="Dao M.D."/>
            <person name="Das B."/>
            <person name="Davila M.-L."/>
            <person name="Davy-Carroll L."/>
            <person name="Denson S."/>
            <person name="Dinh H."/>
            <person name="Ebong V.E."/>
            <person name="Edwards J.R."/>
            <person name="Egan A."/>
            <person name="El-Daye J."/>
            <person name="Escobedo L."/>
            <person name="Fernandez S."/>
            <person name="Fernando P.R."/>
            <person name="Flagg N."/>
            <person name="Forbes L.D."/>
            <person name="Fowler R.G."/>
            <person name="Fu Q."/>
            <person name="Gabisi R.A."/>
            <person name="Ganer J."/>
            <person name="Garbino Pronczuk A."/>
            <person name="Garcia R.M."/>
            <person name="Garner T."/>
            <person name="Garrett T.E."/>
            <person name="Gonzalez D.A."/>
            <person name="Hamid H."/>
            <person name="Hawkins E.S."/>
            <person name="Hirani K."/>
            <person name="Hogues M.E."/>
            <person name="Hollins B."/>
            <person name="Hsiao C.-H."/>
            <person name="Jabil R."/>
            <person name="James M.L."/>
            <person name="Jhangiani S.N."/>
            <person name="Johnson B."/>
            <person name="Johnson Q."/>
            <person name="Joshi V."/>
            <person name="Kalu J.B."/>
            <person name="Kam C."/>
            <person name="Kashfia A."/>
            <person name="Keebler J."/>
            <person name="Kisamo H."/>
            <person name="Kovar C.L."/>
            <person name="Lago L.A."/>
            <person name="Lai C.-Y."/>
            <person name="Laidlaw J."/>
            <person name="Lara F."/>
            <person name="Le T.-K."/>
            <person name="Lee S.L."/>
            <person name="Legall F.H."/>
            <person name="Lemon S.J."/>
            <person name="Lewis L.R."/>
            <person name="Li B."/>
            <person name="Liu Y."/>
            <person name="Liu Y.-S."/>
            <person name="Lopez J."/>
            <person name="Lozado R.J."/>
            <person name="Lu J."/>
            <person name="Madu R.C."/>
            <person name="Maheshwari M."/>
            <person name="Maheshwari R."/>
            <person name="Malloy K."/>
            <person name="Martinez E."/>
            <person name="Mathew T."/>
            <person name="Mercado I.C."/>
            <person name="Mercado C."/>
            <person name="Meyer B."/>
            <person name="Montgomery K."/>
            <person name="Morgan M.B."/>
            <person name="Munidasa M."/>
            <person name="Nazareth L.V."/>
            <person name="Nelson J."/>
            <person name="Ng B.M."/>
            <person name="Nguyen N.B."/>
            <person name="Nguyen P.Q."/>
            <person name="Nguyen T."/>
            <person name="Obregon M."/>
            <person name="Okwuonu G.O."/>
            <person name="Onwere C.G."/>
            <person name="Orozco G."/>
            <person name="Parra A."/>
            <person name="Patel S."/>
            <person name="Patil S."/>
            <person name="Perez A."/>
            <person name="Perez Y."/>
            <person name="Pham C."/>
            <person name="Primus E.L."/>
            <person name="Pu L.-L."/>
            <person name="Puazo M."/>
            <person name="Qin X."/>
            <person name="Quiroz J.B."/>
            <person name="Reese J."/>
            <person name="Richards S."/>
            <person name="Rives C.M."/>
            <person name="Robberts R."/>
            <person name="Ruiz S.J."/>
            <person name="Ruiz M.J."/>
            <person name="Santibanez J."/>
            <person name="Schneider B.W."/>
            <person name="Sisson I."/>
            <person name="Smith M."/>
            <person name="Sodergren E."/>
            <person name="Song X.-Z."/>
            <person name="Song B.B."/>
            <person name="Summersgill H."/>
            <person name="Thelus R."/>
            <person name="Thornton R.D."/>
            <person name="Trejos Z.Y."/>
            <person name="Usmani K."/>
            <person name="Vattathil S."/>
            <person name="Villasana D."/>
            <person name="Walker D.L."/>
            <person name="Wang S."/>
            <person name="Wang K."/>
            <person name="White C.S."/>
            <person name="Williams A.C."/>
            <person name="Williamson J."/>
            <person name="Wilson K."/>
            <person name="Woghiren I.O."/>
            <person name="Woodworth J.R."/>
            <person name="Worley K.C."/>
            <person name="Wright R.A."/>
            <person name="Wu W."/>
            <person name="Young L."/>
            <person name="Zhang L."/>
            <person name="Zhang J."/>
            <person name="Zhu Y."/>
            <person name="Muzny D.M."/>
            <person name="Weinstock G."/>
            <person name="Gibbs R.A."/>
        </authorList>
    </citation>
    <scope>NUCLEOTIDE SEQUENCE [LARGE SCALE GENOMIC DNA]</scope>
    <source>
        <strain evidence="4">LSR1</strain>
    </source>
</reference>
<evidence type="ECO:0000313" key="3">
    <source>
        <dbReference type="EnsemblMetazoa" id="XP_001944412.2"/>
    </source>
</evidence>
<reference evidence="3" key="2">
    <citation type="submission" date="2022-06" db="UniProtKB">
        <authorList>
            <consortium name="EnsemblMetazoa"/>
        </authorList>
    </citation>
    <scope>IDENTIFICATION</scope>
</reference>
<sequence length="386" mass="44612">MSINKSATYRSVSLSYVFWRVTVRKPRVWLRLNCPQTSGSFVPKQVVFLVFVRKPVPPGKEHKMCAAKDSNRIMVFRPTWTEFQNFSNYVEVMEKKGAHRAGLAKVIPPPEWIARKKGYDADDVMNLKIPAPISQVALGKQGLFQLLHKEKKPMTVSDYKIIAESDEFKTPDHLDYDQLERKFWQNIVYNPPLYGADVSGSITDKDVDVWNINKLGTILDYVNEDYGNIIEGVNTAYLYFGMWKSLFAWHTEDMDLYSINYLHEGYPKIWYSIPPENGHAFERLANRFFPTEAEKCPAFLRHKATMISPNILKQNAIPYNKITQEKGEFVITFPFGYHSGFNVGFNIAEAINFASPRWVEYGKKASLCHCRKDSVKICMDTFIKRI</sequence>
<evidence type="ECO:0000259" key="2">
    <source>
        <dbReference type="PROSITE" id="PS51184"/>
    </source>
</evidence>
<dbReference type="GO" id="GO:0000785">
    <property type="term" value="C:chromatin"/>
    <property type="evidence" value="ECO:0007669"/>
    <property type="project" value="TreeGrafter"/>
</dbReference>
<dbReference type="GeneID" id="100168352"/>
<feature type="domain" description="JmjN" evidence="1">
    <location>
        <begin position="73"/>
        <end position="115"/>
    </location>
</feature>
<protein>
    <submittedName>
        <fullName evidence="3">Uncharacterized protein</fullName>
    </submittedName>
</protein>
<name>A0A8R2A572_ACYPI</name>
<dbReference type="Proteomes" id="UP000007819">
    <property type="component" value="Chromosome X"/>
</dbReference>
<dbReference type="GO" id="GO:0032454">
    <property type="term" value="F:histone H3K9 demethylase activity"/>
    <property type="evidence" value="ECO:0007669"/>
    <property type="project" value="TreeGrafter"/>
</dbReference>
<dbReference type="PANTHER" id="PTHR10694">
    <property type="entry name" value="LYSINE-SPECIFIC DEMETHYLASE"/>
    <property type="match status" value="1"/>
</dbReference>
<dbReference type="InterPro" id="IPR003347">
    <property type="entry name" value="JmjC_dom"/>
</dbReference>
<dbReference type="KEGG" id="api:100168352"/>